<reference evidence="5" key="1">
    <citation type="journal article" date="2015" name="Parasit. Vectors">
        <title>Genetic similarities between Cyclospora cayetanensis and cecum-infecting avian Eimeria spp. in apicoplast and mitochondrial genomes.</title>
        <authorList>
            <person name="Tang K."/>
            <person name="Guo Y."/>
            <person name="Zhang L."/>
            <person name="Rowe L.A."/>
            <person name="Roellig D.M."/>
            <person name="Frace M.A."/>
            <person name="Li N."/>
            <person name="Liu S."/>
            <person name="Feng Y."/>
            <person name="Xiao L."/>
        </authorList>
    </citation>
    <scope>NUCLEOTIDE SEQUENCE</scope>
    <source>
        <strain evidence="5">CHN_HEN01</strain>
    </source>
</reference>
<dbReference type="EMBL" id="KX273379">
    <property type="protein sequence ID" value="ANN13270.1"/>
    <property type="molecule type" value="Genomic_DNA"/>
</dbReference>
<dbReference type="RefSeq" id="YP_009186563.1">
    <property type="nucleotide sequence ID" value="NC_028632.1"/>
</dbReference>
<keyword evidence="4" id="KW-1133">Transmembrane helix</keyword>
<dbReference type="EMBL" id="KX273387">
    <property type="protein sequence ID" value="ANN13501.1"/>
    <property type="molecule type" value="Genomic_DNA"/>
</dbReference>
<keyword evidence="4" id="KW-0472">Membrane</keyword>
<dbReference type="GO" id="GO:0005840">
    <property type="term" value="C:ribosome"/>
    <property type="evidence" value="ECO:0007669"/>
    <property type="project" value="UniProtKB-KW"/>
</dbReference>
<keyword evidence="4" id="KW-0812">Transmembrane</keyword>
<dbReference type="Pfam" id="PF00410">
    <property type="entry name" value="Ribosomal_S8"/>
    <property type="match status" value="1"/>
</dbReference>
<evidence type="ECO:0000313" key="6">
    <source>
        <dbReference type="EMBL" id="ANJ44336.1"/>
    </source>
</evidence>
<dbReference type="InterPro" id="IPR000630">
    <property type="entry name" value="Ribosomal_uS8"/>
</dbReference>
<comment type="similarity">
    <text evidence="1">Belongs to the universal ribosomal protein uS8 family.</text>
</comment>
<evidence type="ECO:0000313" key="12">
    <source>
        <dbReference type="EMBL" id="ANN13415.1"/>
    </source>
</evidence>
<dbReference type="EMBL" id="KX273381">
    <property type="protein sequence ID" value="ANN13328.1"/>
    <property type="molecule type" value="Genomic_DNA"/>
</dbReference>
<dbReference type="GO" id="GO:0003735">
    <property type="term" value="F:structural constituent of ribosome"/>
    <property type="evidence" value="ECO:0007669"/>
    <property type="project" value="InterPro"/>
</dbReference>
<feature type="transmembrane region" description="Helical" evidence="4">
    <location>
        <begin position="28"/>
        <end position="57"/>
    </location>
</feature>
<name>A0A0K0NU05_9EIME</name>
<evidence type="ECO:0000313" key="15">
    <source>
        <dbReference type="EMBL" id="ANN13530.1"/>
    </source>
</evidence>
<evidence type="ECO:0000256" key="1">
    <source>
        <dbReference type="ARBA" id="ARBA00006471"/>
    </source>
</evidence>
<dbReference type="EMBL" id="KX273383">
    <property type="protein sequence ID" value="ANN13386.1"/>
    <property type="molecule type" value="Genomic_DNA"/>
</dbReference>
<dbReference type="InterPro" id="IPR035987">
    <property type="entry name" value="Ribosomal_uS8_sf"/>
</dbReference>
<dbReference type="EMBL" id="KX273389">
    <property type="protein sequence ID" value="ANN13556.1"/>
    <property type="molecule type" value="Genomic_DNA"/>
</dbReference>
<dbReference type="GO" id="GO:0006412">
    <property type="term" value="P:translation"/>
    <property type="evidence" value="ECO:0007669"/>
    <property type="project" value="InterPro"/>
</dbReference>
<keyword evidence="3" id="KW-0687">Ribonucleoprotein</keyword>
<evidence type="ECO:0000313" key="10">
    <source>
        <dbReference type="EMBL" id="ANN13357.1"/>
    </source>
</evidence>
<dbReference type="GO" id="GO:1990904">
    <property type="term" value="C:ribonucleoprotein complex"/>
    <property type="evidence" value="ECO:0007669"/>
    <property type="project" value="UniProtKB-KW"/>
</dbReference>
<protein>
    <submittedName>
        <fullName evidence="5">Ribosomal protein S8</fullName>
    </submittedName>
</protein>
<gene>
    <name evidence="5" type="primary">rps8</name>
</gene>
<evidence type="ECO:0000256" key="4">
    <source>
        <dbReference type="SAM" id="Phobius"/>
    </source>
</evidence>
<dbReference type="SUPFAM" id="SSF56047">
    <property type="entry name" value="Ribosomal protein S8"/>
    <property type="match status" value="1"/>
</dbReference>
<dbReference type="EMBL" id="KP866208">
    <property type="protein sequence ID" value="AKO71982.1"/>
    <property type="molecule type" value="Genomic_DNA"/>
</dbReference>
<organism evidence="5">
    <name type="scientific">Cyclospora cayetanensis</name>
    <dbReference type="NCBI Taxonomy" id="88456"/>
    <lineage>
        <taxon>Eukaryota</taxon>
        <taxon>Sar</taxon>
        <taxon>Alveolata</taxon>
        <taxon>Apicomplexa</taxon>
        <taxon>Conoidasida</taxon>
        <taxon>Coccidia</taxon>
        <taxon>Eucoccidiorida</taxon>
        <taxon>Eimeriorina</taxon>
        <taxon>Eimeriidae</taxon>
        <taxon>Cyclospora</taxon>
    </lineage>
</organism>
<evidence type="ECO:0000313" key="9">
    <source>
        <dbReference type="EMBL" id="ANN13328.1"/>
    </source>
</evidence>
<dbReference type="EMBL" id="KX273385">
    <property type="protein sequence ID" value="ANN13444.1"/>
    <property type="molecule type" value="Genomic_DNA"/>
</dbReference>
<evidence type="ECO:0000313" key="13">
    <source>
        <dbReference type="EMBL" id="ANN13444.1"/>
    </source>
</evidence>
<evidence type="ECO:0000313" key="7">
    <source>
        <dbReference type="EMBL" id="ANN13270.1"/>
    </source>
</evidence>
<evidence type="ECO:0000313" key="5">
    <source>
        <dbReference type="EMBL" id="AKO71982.1"/>
    </source>
</evidence>
<reference evidence="6" key="2">
    <citation type="submission" date="2016-05" db="EMBL/GenBank/DDBJ databases">
        <title>Comparative sequence analysis of Cyclospora cayetanensis apicoplast genomes originating from diverse geographical regions.</title>
        <authorList>
            <person name="Gopinath G.R."/>
            <person name="Cinar H.N."/>
            <person name="Murphy H.R."/>
            <person name="Qvarnstrom Y."/>
            <person name="Wei-Pridgeon Y."/>
            <person name="Li W."/>
            <person name="Nascimento F."/>
            <person name="Arrowood M.J."/>
            <person name="Jang A."/>
            <person name="Kim E."/>
            <person name="Kim R."/>
            <person name="da Silva A."/>
            <person name="DaSilva A."/>
        </authorList>
    </citation>
    <scope>NUCLEOTIDE SEQUENCE</scope>
    <source>
        <strain evidence="16">Guatemala-1</strain>
        <strain evidence="7">Indonesia-1</strain>
        <strain evidence="8">Indonesia-2</strain>
        <strain evidence="9">Indonesia-3</strain>
        <strain evidence="12">NepalC10</strain>
        <strain evidence="10">NepalC5</strain>
        <strain evidence="11">NepalC8</strain>
        <strain evidence="13">Newyork-1</strain>
        <strain evidence="6">NF1</strain>
        <strain evidence="14">Texas-1</strain>
        <strain evidence="15">Virginia-1</strain>
    </source>
</reference>
<dbReference type="EMBL" id="KX189066">
    <property type="protein sequence ID" value="ANJ44336.1"/>
    <property type="molecule type" value="Genomic_DNA"/>
</dbReference>
<dbReference type="EMBL" id="KX273388">
    <property type="protein sequence ID" value="ANN13530.1"/>
    <property type="molecule type" value="Genomic_DNA"/>
</dbReference>
<dbReference type="GeneID" id="26381735"/>
<accession>A0A0K0NU05</accession>
<evidence type="ECO:0000313" key="16">
    <source>
        <dbReference type="EMBL" id="ANN13556.1"/>
    </source>
</evidence>
<dbReference type="VEuPathDB" id="ToxoDB:ccNF1C8_api_9"/>
<dbReference type="EMBL" id="KX273384">
    <property type="protein sequence ID" value="ANN13415.1"/>
    <property type="molecule type" value="Genomic_DNA"/>
</dbReference>
<evidence type="ECO:0000313" key="11">
    <source>
        <dbReference type="EMBL" id="ANN13386.1"/>
    </source>
</evidence>
<dbReference type="EMBL" id="KX273382">
    <property type="protein sequence ID" value="ANN13357.1"/>
    <property type="molecule type" value="Genomic_DNA"/>
</dbReference>
<keyword evidence="2 5" id="KW-0689">Ribosomal protein</keyword>
<proteinExistence type="inferred from homology"/>
<dbReference type="EMBL" id="KX273380">
    <property type="protein sequence ID" value="ANN13299.1"/>
    <property type="molecule type" value="Genomic_DNA"/>
</dbReference>
<evidence type="ECO:0000256" key="2">
    <source>
        <dbReference type="ARBA" id="ARBA00022980"/>
    </source>
</evidence>
<sequence length="120" mass="14534">MNIIQNINSLINNIKIYKTYFIIPYTKITYLILLLLKNYCIKSIYILNNWILIYIYYKKKNLKFKFFNLKNKKNNITYMQLQKLKIKDAIIFTSKGIFSRYQALKLKQGGILFCLIYYSN</sequence>
<evidence type="ECO:0000313" key="8">
    <source>
        <dbReference type="EMBL" id="ANN13299.1"/>
    </source>
</evidence>
<evidence type="ECO:0000256" key="3">
    <source>
        <dbReference type="ARBA" id="ARBA00023274"/>
    </source>
</evidence>
<evidence type="ECO:0000313" key="14">
    <source>
        <dbReference type="EMBL" id="ANN13501.1"/>
    </source>
</evidence>
<dbReference type="AlphaFoldDB" id="A0A0K0NU05"/>